<dbReference type="CDD" id="cd00586">
    <property type="entry name" value="4HBT"/>
    <property type="match status" value="1"/>
</dbReference>
<accession>A0A090EYH2</accession>
<proteinExistence type="predicted"/>
<name>A0A090EYH2_MESPL</name>
<dbReference type="SUPFAM" id="SSF54637">
    <property type="entry name" value="Thioesterase/thiol ester dehydrase-isomerase"/>
    <property type="match status" value="1"/>
</dbReference>
<evidence type="ECO:0000313" key="1">
    <source>
        <dbReference type="EMBL" id="CDX36545.1"/>
    </source>
</evidence>
<dbReference type="EMBL" id="CCNB01000012">
    <property type="protein sequence ID" value="CDX36545.1"/>
    <property type="molecule type" value="Genomic_DNA"/>
</dbReference>
<dbReference type="Pfam" id="PF13279">
    <property type="entry name" value="4HBT_2"/>
    <property type="match status" value="1"/>
</dbReference>
<gene>
    <name evidence="1" type="ORF">MPLDJ20_20603</name>
</gene>
<dbReference type="InterPro" id="IPR051490">
    <property type="entry name" value="THEM6_lcsJ_thioesterase"/>
</dbReference>
<dbReference type="GeneID" id="31890756"/>
<dbReference type="PANTHER" id="PTHR12475">
    <property type="match status" value="1"/>
</dbReference>
<dbReference type="PANTHER" id="PTHR12475:SF4">
    <property type="entry name" value="PROTEIN THEM6"/>
    <property type="match status" value="1"/>
</dbReference>
<dbReference type="Gene3D" id="3.10.129.10">
    <property type="entry name" value="Hotdog Thioesterase"/>
    <property type="match status" value="1"/>
</dbReference>
<evidence type="ECO:0000313" key="2">
    <source>
        <dbReference type="Proteomes" id="UP000046373"/>
    </source>
</evidence>
<evidence type="ECO:0008006" key="3">
    <source>
        <dbReference type="Google" id="ProtNLM"/>
    </source>
</evidence>
<dbReference type="AlphaFoldDB" id="A0A090EYH2"/>
<sequence length="180" mass="20428">MYVWGRMARTMATASSRGPYRVGEESRLAFRCLPIDIDFNLHLNNARYMMLADLGRIDIFLRIGLIALARKNGWAPMIGGLQVAYVREIRLWRRFEVVSSIETWDGTSVIGRHRFVLDNGETAALILTTGGVYDRRGRRFLHIDEVVSALGHATSPRPPTEAERAFMVSHRNLREQAKAA</sequence>
<dbReference type="Proteomes" id="UP000046373">
    <property type="component" value="Unassembled WGS sequence"/>
</dbReference>
<protein>
    <recommendedName>
        <fullName evidence="3">Thioesterase</fullName>
    </recommendedName>
</protein>
<dbReference type="InterPro" id="IPR029069">
    <property type="entry name" value="HotDog_dom_sf"/>
</dbReference>
<organism evidence="1 2">
    <name type="scientific">Mesorhizobium plurifarium</name>
    <dbReference type="NCBI Taxonomy" id="69974"/>
    <lineage>
        <taxon>Bacteria</taxon>
        <taxon>Pseudomonadati</taxon>
        <taxon>Pseudomonadota</taxon>
        <taxon>Alphaproteobacteria</taxon>
        <taxon>Hyphomicrobiales</taxon>
        <taxon>Phyllobacteriaceae</taxon>
        <taxon>Mesorhizobium</taxon>
    </lineage>
</organism>
<reference evidence="1 2" key="1">
    <citation type="submission" date="2014-08" db="EMBL/GenBank/DDBJ databases">
        <authorList>
            <person name="Moulin Lionel"/>
        </authorList>
    </citation>
    <scope>NUCLEOTIDE SEQUENCE [LARGE SCALE GENOMIC DNA]</scope>
</reference>